<dbReference type="Pfam" id="PF02074">
    <property type="entry name" value="Peptidase_M32"/>
    <property type="match status" value="1"/>
</dbReference>
<comment type="cofactor">
    <cofactor evidence="9">
        <name>Zn(2+)</name>
        <dbReference type="ChEBI" id="CHEBI:29105"/>
    </cofactor>
    <text evidence="9">Binds 1 zinc ion per subunit.</text>
</comment>
<keyword evidence="1 8" id="KW-0121">Carboxypeptidase</keyword>
<evidence type="ECO:0000313" key="12">
    <source>
        <dbReference type="Proteomes" id="UP000030661"/>
    </source>
</evidence>
<dbReference type="EMBL" id="DF820466">
    <property type="protein sequence ID" value="GAK57818.1"/>
    <property type="molecule type" value="Genomic_DNA"/>
</dbReference>
<evidence type="ECO:0000256" key="3">
    <source>
        <dbReference type="ARBA" id="ARBA00022723"/>
    </source>
</evidence>
<dbReference type="PIRSF" id="PIRSF006615">
    <property type="entry name" value="Zn_crbxpep_Taq"/>
    <property type="match status" value="1"/>
</dbReference>
<dbReference type="eggNOG" id="COG2317">
    <property type="taxonomic scope" value="Bacteria"/>
</dbReference>
<keyword evidence="9" id="KW-0862">Zinc</keyword>
<dbReference type="GO" id="GO:0008270">
    <property type="term" value="F:zinc ion binding"/>
    <property type="evidence" value="ECO:0007669"/>
    <property type="project" value="UniProtKB-ARBA"/>
</dbReference>
<dbReference type="GO" id="GO:0006508">
    <property type="term" value="P:proteolysis"/>
    <property type="evidence" value="ECO:0007669"/>
    <property type="project" value="UniProtKB-UniRule"/>
</dbReference>
<dbReference type="CDD" id="cd06460">
    <property type="entry name" value="M32_Taq"/>
    <property type="match status" value="1"/>
</dbReference>
<dbReference type="AlphaFoldDB" id="A0A081BZR3"/>
<evidence type="ECO:0000256" key="1">
    <source>
        <dbReference type="ARBA" id="ARBA00022645"/>
    </source>
</evidence>
<dbReference type="FunFam" id="1.10.1370.30:FF:000003">
    <property type="entry name" value="Thermostable carboxypeptidase 1"/>
    <property type="match status" value="1"/>
</dbReference>
<proteinExistence type="inferred from homology"/>
<keyword evidence="12" id="KW-1185">Reference proteome</keyword>
<evidence type="ECO:0000256" key="5">
    <source>
        <dbReference type="ARBA" id="ARBA00023049"/>
    </source>
</evidence>
<dbReference type="EC" id="3.4.17.19" evidence="8"/>
<dbReference type="PANTHER" id="PTHR34217:SF1">
    <property type="entry name" value="CARBOXYPEPTIDASE 1"/>
    <property type="match status" value="1"/>
</dbReference>
<dbReference type="STRING" id="1499967.U27_04785"/>
<sequence>MQAQLQQLKDILAEVDDLMRAAAVLQWDLETYMPPGGVEARSQQLATLERLAHTRFVSEEVGRLLEDLHPLLEQEEPDSNTACLLRVTQSEYEKECKLPGELVAELARKTALAHTIWQNARETKTFSTFQPLLNELVDLMRRKAENLGYTDHIYDPLLDVYEPQMKTAEVAAIFKTLKDALVPLIQQIAERRDVVQDKVFQGHFDVKRQWDFSLEVLREIGYDFRCGRQDASAHPFTTSFSPDDVRITTRVASEHFSAGLFGSIHEGGHALYEQGIPREFVRTPLNNGASSAIHESQSRFWENVVGRSRPFWTHFLPRLQRFYPEQLANATVDQVYQAVNVVQPSFIRVEADEVTYNLHVFLRFELETDLLAGAIEVKDLPELWNQKMNIYLGITPPDDALGVLQDVHWSAGLFGYFPTYALGNVLALQFEQRMRQDWPGWDTEVAQGKFAPILHWQREHIHAHGRKFAPQELVQRVTGETINPQPYIAYLEAKYGELYGL</sequence>
<evidence type="ECO:0000256" key="6">
    <source>
        <dbReference type="ARBA" id="ARBA00052755"/>
    </source>
</evidence>
<feature type="active site" description="Proton donor/acceptor" evidence="10">
    <location>
        <position position="266"/>
    </location>
</feature>
<feature type="binding site" evidence="9">
    <location>
        <position position="269"/>
    </location>
    <ligand>
        <name>Zn(2+)</name>
        <dbReference type="ChEBI" id="CHEBI:29105"/>
        <note>catalytic</note>
    </ligand>
</feature>
<evidence type="ECO:0000256" key="9">
    <source>
        <dbReference type="PIRSR" id="PIRSR006615-1"/>
    </source>
</evidence>
<dbReference type="PROSITE" id="PS52034">
    <property type="entry name" value="PEPTIDASE_M32"/>
    <property type="match status" value="1"/>
</dbReference>
<gene>
    <name evidence="11" type="ORF">U27_04785</name>
</gene>
<dbReference type="SUPFAM" id="SSF55486">
    <property type="entry name" value="Metalloproteases ('zincins'), catalytic domain"/>
    <property type="match status" value="1"/>
</dbReference>
<evidence type="ECO:0000256" key="4">
    <source>
        <dbReference type="ARBA" id="ARBA00022801"/>
    </source>
</evidence>
<evidence type="ECO:0000256" key="7">
    <source>
        <dbReference type="ARBA" id="ARBA00061580"/>
    </source>
</evidence>
<comment type="function">
    <text evidence="8">Broad specificity carboxypetidase that releases amino acids sequentially from the C-terminus, including neutral, aromatic, polar and basic residues.</text>
</comment>
<dbReference type="PRINTS" id="PR00998">
    <property type="entry name" value="CRBOXYPTASET"/>
</dbReference>
<evidence type="ECO:0000256" key="8">
    <source>
        <dbReference type="PIRNR" id="PIRNR006615"/>
    </source>
</evidence>
<dbReference type="GO" id="GO:0004181">
    <property type="term" value="F:metallocarboxypeptidase activity"/>
    <property type="evidence" value="ECO:0007669"/>
    <property type="project" value="UniProtKB-UniRule"/>
</dbReference>
<dbReference type="HOGENOM" id="CLU_032916_1_1_0"/>
<feature type="binding site" evidence="9">
    <location>
        <position position="265"/>
    </location>
    <ligand>
        <name>Zn(2+)</name>
        <dbReference type="ChEBI" id="CHEBI:29105"/>
        <note>catalytic</note>
    </ligand>
</feature>
<dbReference type="PANTHER" id="PTHR34217">
    <property type="entry name" value="METAL-DEPENDENT CARBOXYPEPTIDASE"/>
    <property type="match status" value="1"/>
</dbReference>
<dbReference type="InterPro" id="IPR001333">
    <property type="entry name" value="Peptidase_M32_Taq"/>
</dbReference>
<keyword evidence="3 8" id="KW-0479">Metal-binding</keyword>
<evidence type="ECO:0000256" key="2">
    <source>
        <dbReference type="ARBA" id="ARBA00022670"/>
    </source>
</evidence>
<keyword evidence="4 8" id="KW-0378">Hydrolase</keyword>
<evidence type="ECO:0000313" key="11">
    <source>
        <dbReference type="EMBL" id="GAK57818.1"/>
    </source>
</evidence>
<dbReference type="Gene3D" id="1.10.1370.30">
    <property type="match status" value="1"/>
</dbReference>
<feature type="binding site" evidence="9">
    <location>
        <position position="295"/>
    </location>
    <ligand>
        <name>Zn(2+)</name>
        <dbReference type="ChEBI" id="CHEBI:29105"/>
        <note>catalytic</note>
    </ligand>
</feature>
<accession>A0A081BZR3</accession>
<protein>
    <recommendedName>
        <fullName evidence="8">Metal-dependent carboxypeptidase</fullName>
        <ecNumber evidence="8">3.4.17.19</ecNumber>
    </recommendedName>
</protein>
<keyword evidence="5 8" id="KW-0482">Metalloprotease</keyword>
<evidence type="ECO:0000256" key="10">
    <source>
        <dbReference type="PIRSR" id="PIRSR006615-2"/>
    </source>
</evidence>
<dbReference type="Proteomes" id="UP000030661">
    <property type="component" value="Unassembled WGS sequence"/>
</dbReference>
<name>A0A081BZR3_VECG1</name>
<reference evidence="11" key="1">
    <citation type="journal article" date="2015" name="PeerJ">
        <title>First genomic representation of candidate bacterial phylum KSB3 points to enhanced environmental sensing as a trigger of wastewater bulking.</title>
        <authorList>
            <person name="Sekiguchi Y."/>
            <person name="Ohashi A."/>
            <person name="Parks D.H."/>
            <person name="Yamauchi T."/>
            <person name="Tyson G.W."/>
            <person name="Hugenholtz P."/>
        </authorList>
    </citation>
    <scope>NUCLEOTIDE SEQUENCE [LARGE SCALE GENOMIC DNA]</scope>
</reference>
<comment type="catalytic activity">
    <reaction evidence="6 8">
        <text>Release of a C-terminal amino acid with broad specificity, except for -Pro.</text>
        <dbReference type="EC" id="3.4.17.19"/>
    </reaction>
</comment>
<keyword evidence="2 8" id="KW-0645">Protease</keyword>
<comment type="similarity">
    <text evidence="7 8">Belongs to the peptidase M32 family.</text>
</comment>
<organism evidence="11">
    <name type="scientific">Vecturithrix granuli</name>
    <dbReference type="NCBI Taxonomy" id="1499967"/>
    <lineage>
        <taxon>Bacteria</taxon>
        <taxon>Candidatus Moduliflexota</taxon>
        <taxon>Candidatus Vecturitrichia</taxon>
        <taxon>Candidatus Vecturitrichales</taxon>
        <taxon>Candidatus Vecturitrichaceae</taxon>
        <taxon>Candidatus Vecturithrix</taxon>
    </lineage>
</organism>